<evidence type="ECO:0000313" key="6">
    <source>
        <dbReference type="EMBL" id="RDB63005.1"/>
    </source>
</evidence>
<protein>
    <submittedName>
        <fullName evidence="6">LytR family transcriptional regulator</fullName>
    </submittedName>
</protein>
<evidence type="ECO:0000313" key="7">
    <source>
        <dbReference type="Proteomes" id="UP000254000"/>
    </source>
</evidence>
<evidence type="ECO:0000259" key="5">
    <source>
        <dbReference type="Pfam" id="PF13399"/>
    </source>
</evidence>
<comment type="similarity">
    <text evidence="1">Belongs to the LytR/CpsA/Psr (LCP) family.</text>
</comment>
<feature type="domain" description="Cell envelope-related transcriptional attenuator" evidence="4">
    <location>
        <begin position="168"/>
        <end position="314"/>
    </location>
</feature>
<feature type="region of interest" description="Disordered" evidence="2">
    <location>
        <begin position="1"/>
        <end position="79"/>
    </location>
</feature>
<dbReference type="PANTHER" id="PTHR33392">
    <property type="entry name" value="POLYISOPRENYL-TEICHOIC ACID--PEPTIDOGLYCAN TEICHOIC ACID TRANSFERASE TAGU"/>
    <property type="match status" value="1"/>
</dbReference>
<dbReference type="EMBL" id="PPTS01000008">
    <property type="protein sequence ID" value="RDB63005.1"/>
    <property type="molecule type" value="Genomic_DNA"/>
</dbReference>
<evidence type="ECO:0000256" key="1">
    <source>
        <dbReference type="ARBA" id="ARBA00006068"/>
    </source>
</evidence>
<dbReference type="GeneID" id="78360573"/>
<reference evidence="6 7" key="1">
    <citation type="journal article" date="2018" name="Elife">
        <title>Discovery and characterization of a prevalent human gut bacterial enzyme sufficient for the inactivation of a family of plant toxins.</title>
        <authorList>
            <person name="Koppel N."/>
            <person name="Bisanz J.E."/>
            <person name="Pandelia M.E."/>
            <person name="Turnbaugh P.J."/>
            <person name="Balskus E.P."/>
        </authorList>
    </citation>
    <scope>NUCLEOTIDE SEQUENCE [LARGE SCALE GENOMIC DNA]</scope>
    <source>
        <strain evidence="6 7">3C</strain>
    </source>
</reference>
<dbReference type="OrthoDB" id="9782542at2"/>
<name>A0A369LXT8_9ACTN</name>
<dbReference type="InterPro" id="IPR004474">
    <property type="entry name" value="LytR_CpsA_psr"/>
</dbReference>
<feature type="compositionally biased region" description="Basic and acidic residues" evidence="2">
    <location>
        <begin position="419"/>
        <end position="435"/>
    </location>
</feature>
<accession>A0A369LXT8</accession>
<evidence type="ECO:0000256" key="3">
    <source>
        <dbReference type="SAM" id="Phobius"/>
    </source>
</evidence>
<feature type="domain" description="LytR/CpsA/Psr regulator C-terminal" evidence="5">
    <location>
        <begin position="437"/>
        <end position="523"/>
    </location>
</feature>
<feature type="region of interest" description="Disordered" evidence="2">
    <location>
        <begin position="392"/>
        <end position="437"/>
    </location>
</feature>
<dbReference type="InterPro" id="IPR050922">
    <property type="entry name" value="LytR/CpsA/Psr_CW_biosynth"/>
</dbReference>
<gene>
    <name evidence="6" type="ORF">C1877_12810</name>
</gene>
<feature type="transmembrane region" description="Helical" evidence="3">
    <location>
        <begin position="87"/>
        <end position="110"/>
    </location>
</feature>
<dbReference type="Pfam" id="PF13399">
    <property type="entry name" value="LytR_C"/>
    <property type="match status" value="1"/>
</dbReference>
<feature type="compositionally biased region" description="Basic and acidic residues" evidence="2">
    <location>
        <begin position="21"/>
        <end position="40"/>
    </location>
</feature>
<evidence type="ECO:0000259" key="4">
    <source>
        <dbReference type="Pfam" id="PF03816"/>
    </source>
</evidence>
<feature type="compositionally biased region" description="Low complexity" evidence="2">
    <location>
        <begin position="47"/>
        <end position="58"/>
    </location>
</feature>
<dbReference type="NCBIfam" id="TIGR00350">
    <property type="entry name" value="lytR_cpsA_psr"/>
    <property type="match status" value="1"/>
</dbReference>
<dbReference type="InterPro" id="IPR027381">
    <property type="entry name" value="LytR/CpsA/Psr_C"/>
</dbReference>
<feature type="compositionally biased region" description="Basic residues" evidence="2">
    <location>
        <begin position="1"/>
        <end position="13"/>
    </location>
</feature>
<keyword evidence="3" id="KW-0812">Transmembrane</keyword>
<dbReference type="AlphaFoldDB" id="A0A369LXT8"/>
<feature type="compositionally biased region" description="Polar residues" evidence="2">
    <location>
        <begin position="405"/>
        <end position="415"/>
    </location>
</feature>
<keyword evidence="3" id="KW-0472">Membrane</keyword>
<proteinExistence type="inferred from homology"/>
<comment type="caution">
    <text evidence="6">The sequence shown here is derived from an EMBL/GenBank/DDBJ whole genome shotgun (WGS) entry which is preliminary data.</text>
</comment>
<dbReference type="Pfam" id="PF03816">
    <property type="entry name" value="LytR_cpsA_psr"/>
    <property type="match status" value="1"/>
</dbReference>
<keyword evidence="7" id="KW-1185">Reference proteome</keyword>
<dbReference type="Proteomes" id="UP000254000">
    <property type="component" value="Unassembled WGS sequence"/>
</dbReference>
<sequence length="523" mass="56449">MNSRRSNQRRPVRRSSNSTEFDGRPDRASRNGAYTRRDSFDPSAYGRSSDSSRTPSPRSTHDDNPYTRRVSQAEYTQRRKRAKRKRIALVAVAVVLVLCLGGAGAAFAYYQTVSNNLHQGIDDDLARTLAAAEAAHPYEGGPFYMLLMGTDGSSDREASAEYAGDQFRSDSMMVTRIDPQGKKVALVSLHRDTLVDMGEYGQQKLNAAHSIGGASYTVETVSKLAGVPITHYAEINFDGFKDIVDALGGVEVDVPMTIDDEDAGGHVDEGLQTLNGDQALILCRARHAYDEFGDGDRYRAANQRLVLSAIAKKILTSDAATMVGSVQALSQYVTTDLEITDILSIAQSMRGLDPEKDIYTAMEPTTSAYINGGWYEHLDAKAWKTMMSRVDQGLPPTEEDEIDETSGTVLATTGSGAVEGEKKDAAPTTSNEKKSSTVVVKNGNGLAGAGAEAAEKLEACGYTVETGNADSFDYTQTIVIYERGDQATEARAIANAIGVGKAQQNTGEYVFDGDFLVVLGADW</sequence>
<dbReference type="Gene3D" id="3.30.70.2390">
    <property type="match status" value="1"/>
</dbReference>
<dbReference type="PANTHER" id="PTHR33392:SF6">
    <property type="entry name" value="POLYISOPRENYL-TEICHOIC ACID--PEPTIDOGLYCAN TEICHOIC ACID TRANSFERASE TAGU"/>
    <property type="match status" value="1"/>
</dbReference>
<dbReference type="Gene3D" id="3.40.630.190">
    <property type="entry name" value="LCP protein"/>
    <property type="match status" value="1"/>
</dbReference>
<dbReference type="RefSeq" id="WP_015540127.1">
    <property type="nucleotide sequence ID" value="NZ_CABMMS010000008.1"/>
</dbReference>
<keyword evidence="3" id="KW-1133">Transmembrane helix</keyword>
<evidence type="ECO:0000256" key="2">
    <source>
        <dbReference type="SAM" id="MobiDB-lite"/>
    </source>
</evidence>
<organism evidence="6 7">
    <name type="scientific">Gordonibacter pamelaeae</name>
    <dbReference type="NCBI Taxonomy" id="471189"/>
    <lineage>
        <taxon>Bacteria</taxon>
        <taxon>Bacillati</taxon>
        <taxon>Actinomycetota</taxon>
        <taxon>Coriobacteriia</taxon>
        <taxon>Eggerthellales</taxon>
        <taxon>Eggerthellaceae</taxon>
        <taxon>Gordonibacter</taxon>
    </lineage>
</organism>